<dbReference type="AlphaFoldDB" id="A0A6V8SAG8"/>
<protein>
    <submittedName>
        <fullName evidence="2">Uncharacterized protein</fullName>
    </submittedName>
</protein>
<reference evidence="2 3" key="1">
    <citation type="submission" date="2020-07" db="EMBL/GenBank/DDBJ databases">
        <title>A new beta-1,3-glucan-decomposing anaerobic bacterium isolated from anoxic soil subjected to biological soil disinfestation.</title>
        <authorList>
            <person name="Ueki A."/>
            <person name="Tonouchi A."/>
        </authorList>
    </citation>
    <scope>NUCLEOTIDE SEQUENCE [LARGE SCALE GENOMIC DNA]</scope>
    <source>
        <strain evidence="2 3">TW1</strain>
    </source>
</reference>
<proteinExistence type="predicted"/>
<keyword evidence="1" id="KW-1133">Transmembrane helix</keyword>
<comment type="caution">
    <text evidence="2">The sequence shown here is derived from an EMBL/GenBank/DDBJ whole genome shotgun (WGS) entry which is preliminary data.</text>
</comment>
<evidence type="ECO:0000256" key="1">
    <source>
        <dbReference type="SAM" id="Phobius"/>
    </source>
</evidence>
<evidence type="ECO:0000313" key="3">
    <source>
        <dbReference type="Proteomes" id="UP000580568"/>
    </source>
</evidence>
<feature type="transmembrane region" description="Helical" evidence="1">
    <location>
        <begin position="31"/>
        <end position="49"/>
    </location>
</feature>
<dbReference type="EMBL" id="BLZR01000001">
    <property type="protein sequence ID" value="GFP74239.1"/>
    <property type="molecule type" value="Genomic_DNA"/>
</dbReference>
<name>A0A6V8SAG8_9CLOT</name>
<keyword evidence="1" id="KW-0812">Transmembrane</keyword>
<gene>
    <name evidence="2" type="ORF">bsdtw1_00284</name>
</gene>
<organism evidence="2 3">
    <name type="scientific">Clostridium fungisolvens</name>
    <dbReference type="NCBI Taxonomy" id="1604897"/>
    <lineage>
        <taxon>Bacteria</taxon>
        <taxon>Bacillati</taxon>
        <taxon>Bacillota</taxon>
        <taxon>Clostridia</taxon>
        <taxon>Eubacteriales</taxon>
        <taxon>Clostridiaceae</taxon>
        <taxon>Clostridium</taxon>
    </lineage>
</organism>
<accession>A0A6V8SAG8</accession>
<dbReference type="RefSeq" id="WP_183275805.1">
    <property type="nucleotide sequence ID" value="NZ_BLZR01000001.1"/>
</dbReference>
<keyword evidence="3" id="KW-1185">Reference proteome</keyword>
<sequence>MNTPNYVLKTNEALLVPKDESGSHAFIRRTVLIIVSILLIFSFVFHGNLFSPISWGVRLLLIFVGIKAYLWTNNERVPSPIQLQFYDDYIIVYREKHYYNKNHIRKEIFKFYYKDIETCKFRTATERINIIGVVEGIFYDYNKDGSLPNEPTYHRTTDGGICFFYTSAAPEVDFVAEIENHSSIKVVIENS</sequence>
<keyword evidence="1" id="KW-0472">Membrane</keyword>
<evidence type="ECO:0000313" key="2">
    <source>
        <dbReference type="EMBL" id="GFP74239.1"/>
    </source>
</evidence>
<dbReference type="Proteomes" id="UP000580568">
    <property type="component" value="Unassembled WGS sequence"/>
</dbReference>